<evidence type="ECO:0000259" key="10">
    <source>
        <dbReference type="PROSITE" id="PS51192"/>
    </source>
</evidence>
<dbReference type="SMART" id="SM00982">
    <property type="entry name" value="TRCF"/>
    <property type="match status" value="1"/>
</dbReference>
<dbReference type="Pfam" id="PF03461">
    <property type="entry name" value="TRCF"/>
    <property type="match status" value="1"/>
</dbReference>
<dbReference type="GO" id="GO:0005737">
    <property type="term" value="C:cytoplasm"/>
    <property type="evidence" value="ECO:0007669"/>
    <property type="project" value="UniProtKB-SubCell"/>
</dbReference>
<dbReference type="PROSITE" id="PS51194">
    <property type="entry name" value="HELICASE_CTER"/>
    <property type="match status" value="1"/>
</dbReference>
<dbReference type="SUPFAM" id="SSF143517">
    <property type="entry name" value="TRCF domain-like"/>
    <property type="match status" value="1"/>
</dbReference>
<comment type="similarity">
    <text evidence="9">In the C-terminal section; belongs to the helicase family. RecG subfamily.</text>
</comment>
<dbReference type="InterPro" id="IPR014001">
    <property type="entry name" value="Helicase_ATP-bd"/>
</dbReference>
<dbReference type="CDD" id="cd17991">
    <property type="entry name" value="DEXHc_TRCF"/>
    <property type="match status" value="1"/>
</dbReference>
<evidence type="ECO:0000256" key="8">
    <source>
        <dbReference type="ARBA" id="ARBA00023204"/>
    </source>
</evidence>
<dbReference type="InterPro" id="IPR003711">
    <property type="entry name" value="CarD-like/TRCF_RID"/>
</dbReference>
<dbReference type="Gene3D" id="3.90.1150.50">
    <property type="entry name" value="Transcription-repair-coupling factor, D7 domain"/>
    <property type="match status" value="1"/>
</dbReference>
<dbReference type="Gene3D" id="3.30.2060.10">
    <property type="entry name" value="Penicillin-binding protein 1b domain"/>
    <property type="match status" value="1"/>
</dbReference>
<dbReference type="HAMAP" id="MF_00969">
    <property type="entry name" value="TRCF"/>
    <property type="match status" value="1"/>
</dbReference>
<dbReference type="GO" id="GO:0005524">
    <property type="term" value="F:ATP binding"/>
    <property type="evidence" value="ECO:0007669"/>
    <property type="project" value="UniProtKB-UniRule"/>
</dbReference>
<feature type="domain" description="Helicase ATP-binding" evidence="10">
    <location>
        <begin position="569"/>
        <end position="730"/>
    </location>
</feature>
<dbReference type="GO" id="GO:0016298">
    <property type="term" value="F:lipase activity"/>
    <property type="evidence" value="ECO:0007669"/>
    <property type="project" value="InterPro"/>
</dbReference>
<keyword evidence="4 9" id="KW-0378">Hydrolase</keyword>
<name>A0A4P7VDB0_9BACT</name>
<dbReference type="OrthoDB" id="9804325at2"/>
<dbReference type="SMART" id="SM00490">
    <property type="entry name" value="HELICc"/>
    <property type="match status" value="1"/>
</dbReference>
<comment type="subcellular location">
    <subcellularLocation>
        <location evidence="9">Cytoplasm</location>
    </subcellularLocation>
</comment>
<evidence type="ECO:0000256" key="2">
    <source>
        <dbReference type="ARBA" id="ARBA00022741"/>
    </source>
</evidence>
<comment type="similarity">
    <text evidence="9">In the N-terminal section; belongs to the UvrB family.</text>
</comment>
<dbReference type="InterPro" id="IPR011545">
    <property type="entry name" value="DEAD/DEAH_box_helicase_dom"/>
</dbReference>
<keyword evidence="1 9" id="KW-0963">Cytoplasm</keyword>
<dbReference type="Pfam" id="PF02559">
    <property type="entry name" value="CarD_TRCF_RID"/>
    <property type="match status" value="1"/>
</dbReference>
<dbReference type="Pfam" id="PF00270">
    <property type="entry name" value="DEAD"/>
    <property type="match status" value="1"/>
</dbReference>
<dbReference type="PANTHER" id="PTHR47964">
    <property type="entry name" value="ATP-DEPENDENT DNA HELICASE HOMOLOG RECG, CHLOROPLASTIC"/>
    <property type="match status" value="1"/>
</dbReference>
<evidence type="ECO:0000256" key="6">
    <source>
        <dbReference type="ARBA" id="ARBA00022840"/>
    </source>
</evidence>
<evidence type="ECO:0000313" key="12">
    <source>
        <dbReference type="EMBL" id="QCD34436.1"/>
    </source>
</evidence>
<dbReference type="SUPFAM" id="SSF141259">
    <property type="entry name" value="CarD-like"/>
    <property type="match status" value="1"/>
</dbReference>
<keyword evidence="6 9" id="KW-0067">ATP-binding</keyword>
<dbReference type="GO" id="GO:0003684">
    <property type="term" value="F:damaged DNA binding"/>
    <property type="evidence" value="ECO:0007669"/>
    <property type="project" value="InterPro"/>
</dbReference>
<dbReference type="GO" id="GO:0006629">
    <property type="term" value="P:lipid metabolic process"/>
    <property type="evidence" value="ECO:0007669"/>
    <property type="project" value="InterPro"/>
</dbReference>
<keyword evidence="13" id="KW-1185">Reference proteome</keyword>
<reference evidence="12 13" key="1">
    <citation type="submission" date="2019-02" db="EMBL/GenBank/DDBJ databases">
        <title>Isolation and identification of novel species under the genus Muribaculum.</title>
        <authorList>
            <person name="Miyake S."/>
            <person name="Ding Y."/>
            <person name="Low A."/>
            <person name="Soh M."/>
            <person name="Seedorf H."/>
        </authorList>
    </citation>
    <scope>NUCLEOTIDE SEQUENCE [LARGE SCALE GENOMIC DNA]</scope>
    <source>
        <strain evidence="12 13">TLL-A4</strain>
    </source>
</reference>
<evidence type="ECO:0000256" key="3">
    <source>
        <dbReference type="ARBA" id="ARBA00022763"/>
    </source>
</evidence>
<accession>A0A4P7VDB0</accession>
<dbReference type="InterPro" id="IPR047112">
    <property type="entry name" value="RecG/Mfd"/>
</dbReference>
<dbReference type="Pfam" id="PF17757">
    <property type="entry name" value="UvrB_inter"/>
    <property type="match status" value="1"/>
</dbReference>
<dbReference type="AlphaFoldDB" id="A0A4P7VDB0"/>
<dbReference type="PROSITE" id="PS51192">
    <property type="entry name" value="HELICASE_ATP_BIND_1"/>
    <property type="match status" value="1"/>
</dbReference>
<dbReference type="Gene3D" id="3.40.50.11180">
    <property type="match status" value="1"/>
</dbReference>
<evidence type="ECO:0000259" key="11">
    <source>
        <dbReference type="PROSITE" id="PS51194"/>
    </source>
</evidence>
<organism evidence="12 13">
    <name type="scientific">Muribaculum gordoncarteri</name>
    <dbReference type="NCBI Taxonomy" id="2530390"/>
    <lineage>
        <taxon>Bacteria</taxon>
        <taxon>Pseudomonadati</taxon>
        <taxon>Bacteroidota</taxon>
        <taxon>Bacteroidia</taxon>
        <taxon>Bacteroidales</taxon>
        <taxon>Muribaculaceae</taxon>
        <taxon>Muribaculum</taxon>
    </lineage>
</organism>
<dbReference type="GO" id="GO:0003678">
    <property type="term" value="F:DNA helicase activity"/>
    <property type="evidence" value="ECO:0007669"/>
    <property type="project" value="TreeGrafter"/>
</dbReference>
<keyword evidence="8 9" id="KW-0234">DNA repair</keyword>
<dbReference type="RefSeq" id="WP_136409453.1">
    <property type="nucleotide sequence ID" value="NZ_CP039393.1"/>
</dbReference>
<evidence type="ECO:0000256" key="1">
    <source>
        <dbReference type="ARBA" id="ARBA00022490"/>
    </source>
</evidence>
<dbReference type="SMART" id="SM01058">
    <property type="entry name" value="CarD_TRCF"/>
    <property type="match status" value="1"/>
</dbReference>
<dbReference type="PANTHER" id="PTHR47964:SF1">
    <property type="entry name" value="ATP-DEPENDENT DNA HELICASE HOMOLOG RECG, CHLOROPLASTIC"/>
    <property type="match status" value="1"/>
</dbReference>
<feature type="domain" description="Helicase C-terminal" evidence="11">
    <location>
        <begin position="752"/>
        <end position="905"/>
    </location>
</feature>
<dbReference type="NCBIfam" id="TIGR00580">
    <property type="entry name" value="mfd"/>
    <property type="match status" value="1"/>
</dbReference>
<dbReference type="KEGG" id="mgod:E7746_00330"/>
<keyword evidence="5" id="KW-0347">Helicase</keyword>
<dbReference type="InterPro" id="IPR001650">
    <property type="entry name" value="Helicase_C-like"/>
</dbReference>
<dbReference type="InterPro" id="IPR005118">
    <property type="entry name" value="TRCF_C"/>
</dbReference>
<gene>
    <name evidence="9 12" type="primary">mfd</name>
    <name evidence="12" type="ORF">E7746_00330</name>
</gene>
<evidence type="ECO:0000313" key="13">
    <source>
        <dbReference type="Proteomes" id="UP000297031"/>
    </source>
</evidence>
<dbReference type="SUPFAM" id="SSF52540">
    <property type="entry name" value="P-loop containing nucleoside triphosphate hydrolases"/>
    <property type="match status" value="3"/>
</dbReference>
<protein>
    <recommendedName>
        <fullName evidence="9">Transcription-repair-coupling factor</fullName>
        <shortName evidence="9">TRCF</shortName>
        <ecNumber evidence="9">3.6.4.-</ecNumber>
    </recommendedName>
</protein>
<dbReference type="PROSITE" id="PS01098">
    <property type="entry name" value="LIPASE_GDSL_SER"/>
    <property type="match status" value="1"/>
</dbReference>
<dbReference type="InterPro" id="IPR004576">
    <property type="entry name" value="Mfd"/>
</dbReference>
<dbReference type="SMART" id="SM00487">
    <property type="entry name" value="DEXDc"/>
    <property type="match status" value="1"/>
</dbReference>
<dbReference type="InterPro" id="IPR041471">
    <property type="entry name" value="UvrB_inter"/>
</dbReference>
<dbReference type="InterPro" id="IPR037235">
    <property type="entry name" value="TRCF-like_C_D7"/>
</dbReference>
<dbReference type="InterPro" id="IPR036101">
    <property type="entry name" value="CarD-like/TRCF_RID_sf"/>
</dbReference>
<keyword evidence="7 9" id="KW-0238">DNA-binding</keyword>
<dbReference type="GO" id="GO:0000716">
    <property type="term" value="P:transcription-coupled nucleotide-excision repair, DNA damage recognition"/>
    <property type="evidence" value="ECO:0007669"/>
    <property type="project" value="UniProtKB-UniRule"/>
</dbReference>
<dbReference type="Proteomes" id="UP000297031">
    <property type="component" value="Chromosome"/>
</dbReference>
<dbReference type="InterPro" id="IPR008265">
    <property type="entry name" value="Lipase_GDSL_AS"/>
</dbReference>
<dbReference type="GO" id="GO:0006355">
    <property type="term" value="P:regulation of DNA-templated transcription"/>
    <property type="evidence" value="ECO:0007669"/>
    <property type="project" value="UniProtKB-UniRule"/>
</dbReference>
<evidence type="ECO:0000256" key="4">
    <source>
        <dbReference type="ARBA" id="ARBA00022801"/>
    </source>
</evidence>
<dbReference type="EC" id="3.6.4.-" evidence="9"/>
<dbReference type="EMBL" id="CP039393">
    <property type="protein sequence ID" value="QCD34436.1"/>
    <property type="molecule type" value="Genomic_DNA"/>
</dbReference>
<evidence type="ECO:0000256" key="9">
    <source>
        <dbReference type="HAMAP-Rule" id="MF_00969"/>
    </source>
</evidence>
<dbReference type="Gene3D" id="2.40.10.170">
    <property type="match status" value="1"/>
</dbReference>
<dbReference type="Pfam" id="PF00271">
    <property type="entry name" value="Helicase_C"/>
    <property type="match status" value="1"/>
</dbReference>
<keyword evidence="2 9" id="KW-0547">Nucleotide-binding</keyword>
<evidence type="ECO:0000256" key="5">
    <source>
        <dbReference type="ARBA" id="ARBA00022806"/>
    </source>
</evidence>
<comment type="function">
    <text evidence="9">Couples transcription and DNA repair by recognizing RNA polymerase (RNAP) stalled at DNA lesions. Mediates ATP-dependent release of RNAP and its truncated transcript from the DNA, and recruitment of nucleotide excision repair machinery to the damaged site.</text>
</comment>
<dbReference type="Gene3D" id="3.40.50.300">
    <property type="entry name" value="P-loop containing nucleotide triphosphate hydrolases"/>
    <property type="match status" value="2"/>
</dbReference>
<proteinExistence type="inferred from homology"/>
<dbReference type="InterPro" id="IPR027417">
    <property type="entry name" value="P-loop_NTPase"/>
</dbReference>
<sequence>MDLKQLCEKILTPGRREAVESAVNDNSCRRISLYGLAGSSAPMLMSALPSRGRPMLVIGDSLDDAGYLYHDLSRVLGESAVLMFPSGYKRSIKYGQVDPPSQIMRTEVLNHWFDDPSLRYVVTYPEALAEHVATRDTIEAHTLQLAVGSTVDLAETEKWLRENGFQEVDYVYDPGHFAVRGSILDIYGYSCEEPFRIDFFGDEIESIRTFNIETQLSESKHDRISITSNVSQQGKGESLLDYIPADTPLWVRDADYTLQRIEAIATETFSDSALIADEGDKDALKHVVEPDRFAESLNNMRQIRFSAAANADAEASAAIDFGCTPQGIYHKNFDLISDSLLKFIGDGYTVYILSDSEKQIERLRAIFEDRGDDIKFTPVISTIHEGFVDHVTKACIFTDHQIFDRFHKYNLKSDRSRSGKLALSLKELGQIEVGDYVVHVDHGVGRFGGLIRTEVNGRMQEMIKLVYLNNDILLVSIHSLHKLAKYRGKEGVEPRINRLGSGAWGKMKERTKSKLKDIARDLIKLYAARKDEKGFAYSPDSYLQQELEASFIYEDTPDQLTATQAVKNDMESARPMDRLICGDVGFGKTEIAIRAAFKAATDNKQTAVLVPTTVLAYQHFNTFKNRLKEFPVRVDYLSRARSAKEVKQIKADLAEGKIDILIGTHKLIGKDIKFKDLGLLIVDEEQKFGVAVKEKLKQMKVNVDTLTMSATPIPRTLQFSLMGARDLSAITTPPANRYPILTSVNAINDDIMLEAVNFEMSRNGQVFIVNHRIEGLYELEAMINRLVPDARTIVAHGQMPPEKLEKAIIDFANHDYDVLLATTIIESGIDMPNVNTIVINNAQNFGLSELHQLRGRVGRSSRKAFCYLLVPPHIPLNPVARRRLQAIESFSELGSGIHIAMQDLDIRGAGNLLGAEQSGFIADLGYETYQRILKEAVLELKNEEFSDTLTPDDSSDGQEFVADCVIESDMELLLPPEYVPQESERISLYKELDGIERELDLQQFKLHLEDRFGKIPKETAELLRIPRLRYLARRLGIEKVVLKQGSMYIYFVDDNNKAYYQSPMFGRLLNFLQANPRRCRIREKNGRRSFAIADVPTVEEAVALLNNVLSLETI</sequence>
<keyword evidence="3 9" id="KW-0227">DNA damage</keyword>
<evidence type="ECO:0000256" key="7">
    <source>
        <dbReference type="ARBA" id="ARBA00023125"/>
    </source>
</evidence>